<dbReference type="Pfam" id="PF17836">
    <property type="entry name" value="PglD_N"/>
    <property type="match status" value="1"/>
</dbReference>
<dbReference type="PANTHER" id="PTHR43318:SF1">
    <property type="entry name" value="POLYSACCHARIDE BIOSYNTHESIS PROTEIN EPSC-RELATED"/>
    <property type="match status" value="1"/>
</dbReference>
<dbReference type="PANTHER" id="PTHR43318">
    <property type="entry name" value="UDP-N-ACETYLGLUCOSAMINE 4,6-DEHYDRATASE"/>
    <property type="match status" value="1"/>
</dbReference>
<evidence type="ECO:0000259" key="1">
    <source>
        <dbReference type="Pfam" id="PF17836"/>
    </source>
</evidence>
<protein>
    <recommendedName>
        <fullName evidence="1">PglD N-terminal domain-containing protein</fullName>
    </recommendedName>
</protein>
<feature type="domain" description="PglD N-terminal" evidence="1">
    <location>
        <begin position="24"/>
        <end position="74"/>
    </location>
</feature>
<name>X0TAC1_9ZZZZ</name>
<comment type="caution">
    <text evidence="2">The sequence shown here is derived from an EMBL/GenBank/DDBJ whole genome shotgun (WGS) entry which is preliminary data.</text>
</comment>
<accession>X0TAC1</accession>
<dbReference type="AlphaFoldDB" id="X0TAC1"/>
<dbReference type="InterPro" id="IPR036291">
    <property type="entry name" value="NAD(P)-bd_dom_sf"/>
</dbReference>
<gene>
    <name evidence="2" type="ORF">S01H1_02026</name>
</gene>
<proteinExistence type="predicted"/>
<organism evidence="2">
    <name type="scientific">marine sediment metagenome</name>
    <dbReference type="NCBI Taxonomy" id="412755"/>
    <lineage>
        <taxon>unclassified sequences</taxon>
        <taxon>metagenomes</taxon>
        <taxon>ecological metagenomes</taxon>
    </lineage>
</organism>
<dbReference type="InterPro" id="IPR041561">
    <property type="entry name" value="PglD_N"/>
</dbReference>
<dbReference type="InterPro" id="IPR051203">
    <property type="entry name" value="Polysaccharide_Synthase-Rel"/>
</dbReference>
<sequence>MAGSRLVWRLYCERKGVFKKGKKRILIVGAGDAGEVISREIIRKPDLGKLVGFVDDNKEKIGNRIHNIKVLGSCKEIND</sequence>
<feature type="non-terminal residue" evidence="2">
    <location>
        <position position="79"/>
    </location>
</feature>
<dbReference type="Gene3D" id="3.40.50.720">
    <property type="entry name" value="NAD(P)-binding Rossmann-like Domain"/>
    <property type="match status" value="1"/>
</dbReference>
<dbReference type="SUPFAM" id="SSF51735">
    <property type="entry name" value="NAD(P)-binding Rossmann-fold domains"/>
    <property type="match status" value="1"/>
</dbReference>
<reference evidence="2" key="1">
    <citation type="journal article" date="2014" name="Front. Microbiol.">
        <title>High frequency of phylogenetically diverse reductive dehalogenase-homologous genes in deep subseafloor sedimentary metagenomes.</title>
        <authorList>
            <person name="Kawai M."/>
            <person name="Futagami T."/>
            <person name="Toyoda A."/>
            <person name="Takaki Y."/>
            <person name="Nishi S."/>
            <person name="Hori S."/>
            <person name="Arai W."/>
            <person name="Tsubouchi T."/>
            <person name="Morono Y."/>
            <person name="Uchiyama I."/>
            <person name="Ito T."/>
            <person name="Fujiyama A."/>
            <person name="Inagaki F."/>
            <person name="Takami H."/>
        </authorList>
    </citation>
    <scope>NUCLEOTIDE SEQUENCE</scope>
    <source>
        <strain evidence="2">Expedition CK06-06</strain>
    </source>
</reference>
<evidence type="ECO:0000313" key="2">
    <source>
        <dbReference type="EMBL" id="GAF84281.1"/>
    </source>
</evidence>
<dbReference type="EMBL" id="BARS01000935">
    <property type="protein sequence ID" value="GAF84281.1"/>
    <property type="molecule type" value="Genomic_DNA"/>
</dbReference>